<proteinExistence type="predicted"/>
<dbReference type="EMBL" id="BGZI01000034">
    <property type="protein sequence ID" value="GBO90161.1"/>
    <property type="molecule type" value="Genomic_DNA"/>
</dbReference>
<evidence type="ECO:0000313" key="2">
    <source>
        <dbReference type="Proteomes" id="UP000387223"/>
    </source>
</evidence>
<evidence type="ECO:0000313" key="1">
    <source>
        <dbReference type="EMBL" id="GBO90161.1"/>
    </source>
</evidence>
<accession>A0A5M3Q525</accession>
<dbReference type="Proteomes" id="UP000387223">
    <property type="component" value="Unassembled WGS sequence"/>
</dbReference>
<gene>
    <name evidence="1" type="ORF">MSSD14B_38290</name>
</gene>
<dbReference type="Gene3D" id="3.20.20.80">
    <property type="entry name" value="Glycosidases"/>
    <property type="match status" value="1"/>
</dbReference>
<protein>
    <submittedName>
        <fullName evidence="1">Uncharacterized protein</fullName>
    </submittedName>
</protein>
<reference evidence="1 2" key="1">
    <citation type="journal article" date="2019" name="J. Gen. Appl. Microbiol.">
        <title>Aerobic degradation of cis-dichloroethene by the marine bacterium Marinobacter salsuginis strain 5N-3.</title>
        <authorList>
            <person name="Inoue Y."/>
            <person name="Fukunaga Y."/>
            <person name="Katsumata H."/>
            <person name="Ohji S."/>
            <person name="Hosoyama A."/>
            <person name="Mori K."/>
            <person name="Ando K."/>
        </authorList>
    </citation>
    <scope>NUCLEOTIDE SEQUENCE [LARGE SCALE GENOMIC DNA]</scope>
    <source>
        <strain evidence="1 2">NBRC 109114</strain>
    </source>
</reference>
<sequence>MGKTGLEVRFTPDKPGRWCVEGVDQCIEVQNSRPEYAKGFVSTTGTKWIRSATKEAFVPQYLMYDKPDINSGIKQFVHQHGFTGFHLQNLRDFLENPEYFEAVVLKTYRAGGVTHFWLWGDEDRGQTPKTYGVDTNHLYHEIAARLSPLPGWTLGYGFDLYEWAESEEISKFRKQLNELTSYPHLIGARGRKNEYQEMAKDLDYASWEWHRPDYSDYRDHIIQAGGRPAFSEDRFRVRDSKIHQHKDYDFTATRRGLWRSLFAGGVANIWGYRSKEGAYSSVYPNHGAIRCYKDFTDRTYHVDTKVVPPVLEGAYCLKPKNNSTSISCYLEQVKQANLLISPEDILDIRYLNTKSCSGGQTSLDQIMSTKIEFLQEADWVVTLVLNSQNSDAQPSIR</sequence>
<name>A0A5M3Q525_9GAMM</name>
<comment type="caution">
    <text evidence="1">The sequence shown here is derived from an EMBL/GenBank/DDBJ whole genome shotgun (WGS) entry which is preliminary data.</text>
</comment>
<dbReference type="AlphaFoldDB" id="A0A5M3Q525"/>
<organism evidence="1 2">
    <name type="scientific">Marinobacter salsuginis</name>
    <dbReference type="NCBI Taxonomy" id="418719"/>
    <lineage>
        <taxon>Bacteria</taxon>
        <taxon>Pseudomonadati</taxon>
        <taxon>Pseudomonadota</taxon>
        <taxon>Gammaproteobacteria</taxon>
        <taxon>Pseudomonadales</taxon>
        <taxon>Marinobacteraceae</taxon>
        <taxon>Marinobacter</taxon>
    </lineage>
</organism>